<feature type="transmembrane region" description="Helical" evidence="3">
    <location>
        <begin position="125"/>
        <end position="141"/>
    </location>
</feature>
<name>A0AA46UCW7_BACT4</name>
<evidence type="ECO:0000313" key="5">
    <source>
        <dbReference type="Proteomes" id="UP001156216"/>
    </source>
</evidence>
<feature type="transmembrane region" description="Helical" evidence="3">
    <location>
        <begin position="98"/>
        <end position="118"/>
    </location>
</feature>
<dbReference type="PANTHER" id="PTHR44227">
    <property type="match status" value="1"/>
</dbReference>
<accession>A0AA46UCW7</accession>
<feature type="transmembrane region" description="Helical" evidence="3">
    <location>
        <begin position="228"/>
        <end position="248"/>
    </location>
</feature>
<evidence type="ECO:0000313" key="4">
    <source>
        <dbReference type="EMBL" id="UYU71163.1"/>
    </source>
</evidence>
<feature type="transmembrane region" description="Helical" evidence="3">
    <location>
        <begin position="301"/>
        <end position="319"/>
    </location>
</feature>
<feature type="transmembrane region" description="Helical" evidence="3">
    <location>
        <begin position="179"/>
        <end position="194"/>
    </location>
</feature>
<keyword evidence="2" id="KW-0802">TPR repeat</keyword>
<feature type="transmembrane region" description="Helical" evidence="3">
    <location>
        <begin position="325"/>
        <end position="344"/>
    </location>
</feature>
<keyword evidence="3" id="KW-0812">Transmembrane</keyword>
<feature type="transmembrane region" description="Helical" evidence="3">
    <location>
        <begin position="385"/>
        <end position="403"/>
    </location>
</feature>
<gene>
    <name evidence="4" type="ORF">KQP59_23355</name>
</gene>
<dbReference type="InterPro" id="IPR052346">
    <property type="entry name" value="O-mannosyl-transferase_TMTC"/>
</dbReference>
<evidence type="ECO:0000256" key="3">
    <source>
        <dbReference type="SAM" id="Phobius"/>
    </source>
</evidence>
<feature type="transmembrane region" description="Helical" evidence="3">
    <location>
        <begin position="268"/>
        <end position="289"/>
    </location>
</feature>
<dbReference type="RefSeq" id="WP_132061440.1">
    <property type="nucleotide sequence ID" value="NZ_CAXKYH010000005.1"/>
</dbReference>
<sequence length="433" mass="50930">MKTSIVTDNKLFYLLQTILIVVTFIVFYPVLGHDFLYSWDDQWQVLNSYTFNGFSQDNLINILFNSYYGQYSPLNQFFYTCIYSLLGSKPVYFHAMNLLFHLGCVLLAFNLISSLLLLRRRDNKTKIYLIAFGVALLMGIHPVQVEAVSWISASKVLTCAFFFLLGLNSYVIFLKCKRSGWYVWSAIFFSLSFLCKEQAVIFPLCLLIIDFFVRCNKWNSLDYWLEKIPFFMLSVCFALFTMASYSHFSDDLLAGDKFYSLIDRLAFSGYSIVEYLTKLLVPVHLLYMYPFPIQLGESLPLRFWIYPFVLLVLVVLLLIGRKHAVLMFGAFFFFSNLLLVLHLVPMPRITIVADRYLYLANIGFFFVLIWYLVDWWHRQATYLKHITLYCVFILLVMAGWYSNNHCRIWQTDRTLKQEMKSLIEERIDDKPGE</sequence>
<organism evidence="4 5">
    <name type="scientific">Bacteroides thetaiotaomicron</name>
    <dbReference type="NCBI Taxonomy" id="818"/>
    <lineage>
        <taxon>Bacteria</taxon>
        <taxon>Pseudomonadati</taxon>
        <taxon>Bacteroidota</taxon>
        <taxon>Bacteroidia</taxon>
        <taxon>Bacteroidales</taxon>
        <taxon>Bacteroidaceae</taxon>
        <taxon>Bacteroides</taxon>
    </lineage>
</organism>
<feature type="transmembrane region" description="Helical" evidence="3">
    <location>
        <begin position="12"/>
        <end position="31"/>
    </location>
</feature>
<keyword evidence="3" id="KW-0472">Membrane</keyword>
<keyword evidence="1" id="KW-0677">Repeat</keyword>
<dbReference type="Proteomes" id="UP001156216">
    <property type="component" value="Chromosome"/>
</dbReference>
<feature type="transmembrane region" description="Helical" evidence="3">
    <location>
        <begin position="356"/>
        <end position="373"/>
    </location>
</feature>
<protein>
    <submittedName>
        <fullName evidence="4">Uncharacterized protein</fullName>
    </submittedName>
</protein>
<dbReference type="AlphaFoldDB" id="A0AA46UCW7"/>
<evidence type="ECO:0000256" key="1">
    <source>
        <dbReference type="ARBA" id="ARBA00022737"/>
    </source>
</evidence>
<proteinExistence type="predicted"/>
<evidence type="ECO:0000256" key="2">
    <source>
        <dbReference type="ARBA" id="ARBA00022803"/>
    </source>
</evidence>
<dbReference type="PANTHER" id="PTHR44227:SF3">
    <property type="entry name" value="PROTEIN O-MANNOSYL-TRANSFERASE TMTC4"/>
    <property type="match status" value="1"/>
</dbReference>
<feature type="transmembrane region" description="Helical" evidence="3">
    <location>
        <begin position="147"/>
        <end position="167"/>
    </location>
</feature>
<keyword evidence="3" id="KW-1133">Transmembrane helix</keyword>
<reference evidence="4" key="1">
    <citation type="submission" date="2021-06" db="EMBL/GenBank/DDBJ databases">
        <title>Interrogation of the integrated mobile genetic elements in gut-associated Bacteroides with a consensus prediction approach.</title>
        <authorList>
            <person name="Campbell D.E."/>
            <person name="Leigh J.R."/>
            <person name="Kim T."/>
            <person name="England W."/>
            <person name="Whitaker R.J."/>
            <person name="Degnan P.H."/>
        </authorList>
    </citation>
    <scope>NUCLEOTIDE SEQUENCE</scope>
    <source>
        <strain evidence="4">VPI-BTDOT2</strain>
    </source>
</reference>
<dbReference type="EMBL" id="CP083681">
    <property type="protein sequence ID" value="UYU71163.1"/>
    <property type="molecule type" value="Genomic_DNA"/>
</dbReference>